<gene>
    <name evidence="2" type="primary">mlaB</name>
    <name evidence="2" type="ORF">NCTC12151_02925</name>
</gene>
<organism evidence="2 3">
    <name type="scientific">Leminorella richardii</name>
    <dbReference type="NCBI Taxonomy" id="158841"/>
    <lineage>
        <taxon>Bacteria</taxon>
        <taxon>Pseudomonadati</taxon>
        <taxon>Pseudomonadota</taxon>
        <taxon>Gammaproteobacteria</taxon>
        <taxon>Enterobacterales</taxon>
        <taxon>Budviciaceae</taxon>
        <taxon>Leminorella</taxon>
    </lineage>
</organism>
<dbReference type="Proteomes" id="UP000249005">
    <property type="component" value="Chromosome 1"/>
</dbReference>
<dbReference type="Gene3D" id="3.30.750.24">
    <property type="entry name" value="STAS domain"/>
    <property type="match status" value="1"/>
</dbReference>
<dbReference type="InterPro" id="IPR052746">
    <property type="entry name" value="MlaB_ABC_Transporter"/>
</dbReference>
<sequence length="107" mass="11526">MATASLSQQSADGVVTLSGDLNRETLMPLWTARHSLMASDVHTLDVAGLERVDSPGLAMLVYLLDESSAKGHSVRLSGMTEKLQSLIALYNLQQIIQPYLLSQADGL</sequence>
<feature type="domain" description="STAS" evidence="1">
    <location>
        <begin position="14"/>
        <end position="107"/>
    </location>
</feature>
<dbReference type="Pfam" id="PF13466">
    <property type="entry name" value="STAS_2"/>
    <property type="match status" value="1"/>
</dbReference>
<accession>A0A2X4V4Z1</accession>
<dbReference type="CDD" id="cd07043">
    <property type="entry name" value="STAS_anti-anti-sigma_factors"/>
    <property type="match status" value="1"/>
</dbReference>
<dbReference type="InterPro" id="IPR036513">
    <property type="entry name" value="STAS_dom_sf"/>
</dbReference>
<dbReference type="InterPro" id="IPR049743">
    <property type="entry name" value="MlaB"/>
</dbReference>
<dbReference type="RefSeq" id="WP_111741293.1">
    <property type="nucleotide sequence ID" value="NZ_LR698987.1"/>
</dbReference>
<name>A0A2X4V4Z1_9GAMM</name>
<dbReference type="KEGG" id="lri:NCTC12151_02925"/>
<dbReference type="EMBL" id="LS483470">
    <property type="protein sequence ID" value="SQI43268.1"/>
    <property type="molecule type" value="Genomic_DNA"/>
</dbReference>
<dbReference type="OrthoDB" id="5687860at2"/>
<dbReference type="PROSITE" id="PS50801">
    <property type="entry name" value="STAS"/>
    <property type="match status" value="1"/>
</dbReference>
<protein>
    <submittedName>
        <fullName evidence="2">Probable phospholipid ABC transporter-binding protein mlaB</fullName>
    </submittedName>
</protein>
<dbReference type="PANTHER" id="PTHR35849">
    <property type="entry name" value="BLR2341 PROTEIN"/>
    <property type="match status" value="1"/>
</dbReference>
<dbReference type="NCBIfam" id="NF033618">
    <property type="entry name" value="mlaB_1"/>
    <property type="match status" value="1"/>
</dbReference>
<evidence type="ECO:0000313" key="3">
    <source>
        <dbReference type="Proteomes" id="UP000249005"/>
    </source>
</evidence>
<dbReference type="InterPro" id="IPR002645">
    <property type="entry name" value="STAS_dom"/>
</dbReference>
<evidence type="ECO:0000313" key="2">
    <source>
        <dbReference type="EMBL" id="SQI43268.1"/>
    </source>
</evidence>
<evidence type="ECO:0000259" key="1">
    <source>
        <dbReference type="PROSITE" id="PS50801"/>
    </source>
</evidence>
<dbReference type="PANTHER" id="PTHR35849:SF1">
    <property type="entry name" value="INTERMEMBRANE PHOSPHOLIPID TRANSPORT SYSTEM BINDING PROTEIN MLAB"/>
    <property type="match status" value="1"/>
</dbReference>
<proteinExistence type="predicted"/>
<dbReference type="InterPro" id="IPR058548">
    <property type="entry name" value="MlaB-like_STAS"/>
</dbReference>
<reference evidence="2 3" key="1">
    <citation type="submission" date="2018-06" db="EMBL/GenBank/DDBJ databases">
        <authorList>
            <consortium name="Pathogen Informatics"/>
            <person name="Doyle S."/>
        </authorList>
    </citation>
    <scope>NUCLEOTIDE SEQUENCE [LARGE SCALE GENOMIC DNA]</scope>
    <source>
        <strain evidence="2 3">NCTC12151</strain>
    </source>
</reference>
<dbReference type="SUPFAM" id="SSF52091">
    <property type="entry name" value="SpoIIaa-like"/>
    <property type="match status" value="1"/>
</dbReference>
<keyword evidence="3" id="KW-1185">Reference proteome</keyword>
<dbReference type="AlphaFoldDB" id="A0A2X4V4Z1"/>